<proteinExistence type="predicted"/>
<dbReference type="InterPro" id="IPR001387">
    <property type="entry name" value="Cro/C1-type_HTH"/>
</dbReference>
<accession>A0ABP3HHZ0</accession>
<evidence type="ECO:0000313" key="3">
    <source>
        <dbReference type="Proteomes" id="UP001500063"/>
    </source>
</evidence>
<feature type="domain" description="HTH cro/C1-type" evidence="1">
    <location>
        <begin position="31"/>
        <end position="82"/>
    </location>
</feature>
<keyword evidence="3" id="KW-1185">Reference proteome</keyword>
<gene>
    <name evidence="2" type="ORF">GCM10010319_53910</name>
</gene>
<evidence type="ECO:0000313" key="2">
    <source>
        <dbReference type="EMBL" id="GAA0369205.1"/>
    </source>
</evidence>
<evidence type="ECO:0000259" key="1">
    <source>
        <dbReference type="PROSITE" id="PS50943"/>
    </source>
</evidence>
<dbReference type="PROSITE" id="PS50943">
    <property type="entry name" value="HTH_CROC1"/>
    <property type="match status" value="1"/>
</dbReference>
<reference evidence="3" key="1">
    <citation type="journal article" date="2019" name="Int. J. Syst. Evol. Microbiol.">
        <title>The Global Catalogue of Microorganisms (GCM) 10K type strain sequencing project: providing services to taxonomists for standard genome sequencing and annotation.</title>
        <authorList>
            <consortium name="The Broad Institute Genomics Platform"/>
            <consortium name="The Broad Institute Genome Sequencing Center for Infectious Disease"/>
            <person name="Wu L."/>
            <person name="Ma J."/>
        </authorList>
    </citation>
    <scope>NUCLEOTIDE SEQUENCE [LARGE SCALE GENOMIC DNA]</scope>
    <source>
        <strain evidence="3">JCM 4565</strain>
    </source>
</reference>
<dbReference type="Proteomes" id="UP001500063">
    <property type="component" value="Unassembled WGS sequence"/>
</dbReference>
<organism evidence="2 3">
    <name type="scientific">Streptomyces blastmyceticus</name>
    <dbReference type="NCBI Taxonomy" id="68180"/>
    <lineage>
        <taxon>Bacteria</taxon>
        <taxon>Bacillati</taxon>
        <taxon>Actinomycetota</taxon>
        <taxon>Actinomycetes</taxon>
        <taxon>Kitasatosporales</taxon>
        <taxon>Streptomycetaceae</taxon>
        <taxon>Streptomyces</taxon>
    </lineage>
</organism>
<dbReference type="SMART" id="SM00530">
    <property type="entry name" value="HTH_XRE"/>
    <property type="match status" value="1"/>
</dbReference>
<protein>
    <submittedName>
        <fullName evidence="2">Helix-turn-helix transcriptional regulator</fullName>
    </submittedName>
</protein>
<dbReference type="Pfam" id="PF19054">
    <property type="entry name" value="DUF5753"/>
    <property type="match status" value="1"/>
</dbReference>
<comment type="caution">
    <text evidence="2">The sequence shown here is derived from an EMBL/GenBank/DDBJ whole genome shotgun (WGS) entry which is preliminary data.</text>
</comment>
<dbReference type="CDD" id="cd00093">
    <property type="entry name" value="HTH_XRE"/>
    <property type="match status" value="1"/>
</dbReference>
<dbReference type="InterPro" id="IPR043917">
    <property type="entry name" value="DUF5753"/>
</dbReference>
<dbReference type="Pfam" id="PF01381">
    <property type="entry name" value="HTH_3"/>
    <property type="match status" value="1"/>
</dbReference>
<sequence>MERVKHMAEETGPAPDPTRSLLAFFGSETSRLRGEAGMSQEALAEKAHTTQSMISKVEAAKRVPSKDLARDLDAALKTGGHFGRLHPLMLTFAYPSWFLPYVELEQDATSIRAFQGQVVPGLLQTEEYARAMLEAVRAVNLDDTVAVRMSRQAIFEREVPPTCWFVIDEPVLLRPIGGTEVMRAQLEKLLEVGADPRNVIQVIPRQAGAHPGLAGPFTLMGFDEGADVLYIDGFSQGRMALEPREIAEAVHTYDLLRAVALPPKESADLIREHLKEPSS</sequence>
<name>A0ABP3HHZ0_9ACTN</name>
<dbReference type="Gene3D" id="1.10.260.40">
    <property type="entry name" value="lambda repressor-like DNA-binding domains"/>
    <property type="match status" value="1"/>
</dbReference>
<dbReference type="SUPFAM" id="SSF47413">
    <property type="entry name" value="lambda repressor-like DNA-binding domains"/>
    <property type="match status" value="1"/>
</dbReference>
<dbReference type="EMBL" id="BAAABW010000026">
    <property type="protein sequence ID" value="GAA0369205.1"/>
    <property type="molecule type" value="Genomic_DNA"/>
</dbReference>
<dbReference type="InterPro" id="IPR010982">
    <property type="entry name" value="Lambda_DNA-bd_dom_sf"/>
</dbReference>